<evidence type="ECO:0000313" key="2">
    <source>
        <dbReference type="EMBL" id="MBW0501092.1"/>
    </source>
</evidence>
<accession>A0A9Q3DJL4</accession>
<proteinExistence type="predicted"/>
<dbReference type="Proteomes" id="UP000765509">
    <property type="component" value="Unassembled WGS sequence"/>
</dbReference>
<keyword evidence="3" id="KW-1185">Reference proteome</keyword>
<protein>
    <submittedName>
        <fullName evidence="2">Uncharacterized protein</fullName>
    </submittedName>
</protein>
<feature type="compositionally biased region" description="Polar residues" evidence="1">
    <location>
        <begin position="22"/>
        <end position="49"/>
    </location>
</feature>
<comment type="caution">
    <text evidence="2">The sequence shown here is derived from an EMBL/GenBank/DDBJ whole genome shotgun (WGS) entry which is preliminary data.</text>
</comment>
<evidence type="ECO:0000313" key="3">
    <source>
        <dbReference type="Proteomes" id="UP000765509"/>
    </source>
</evidence>
<reference evidence="2" key="1">
    <citation type="submission" date="2021-03" db="EMBL/GenBank/DDBJ databases">
        <title>Draft genome sequence of rust myrtle Austropuccinia psidii MF-1, a brazilian biotype.</title>
        <authorList>
            <person name="Quecine M.C."/>
            <person name="Pachon D.M.R."/>
            <person name="Bonatelli M.L."/>
            <person name="Correr F.H."/>
            <person name="Franceschini L.M."/>
            <person name="Leite T.F."/>
            <person name="Margarido G.R.A."/>
            <person name="Almeida C.A."/>
            <person name="Ferrarezi J.A."/>
            <person name="Labate C.A."/>
        </authorList>
    </citation>
    <scope>NUCLEOTIDE SEQUENCE</scope>
    <source>
        <strain evidence="2">MF-1</strain>
    </source>
</reference>
<evidence type="ECO:0000256" key="1">
    <source>
        <dbReference type="SAM" id="MobiDB-lite"/>
    </source>
</evidence>
<dbReference type="EMBL" id="AVOT02016144">
    <property type="protein sequence ID" value="MBW0501092.1"/>
    <property type="molecule type" value="Genomic_DNA"/>
</dbReference>
<feature type="compositionally biased region" description="Basic and acidic residues" evidence="1">
    <location>
        <begin position="1"/>
        <end position="21"/>
    </location>
</feature>
<feature type="region of interest" description="Disordered" evidence="1">
    <location>
        <begin position="1"/>
        <end position="59"/>
    </location>
</feature>
<dbReference type="AlphaFoldDB" id="A0A9Q3DJL4"/>
<organism evidence="2 3">
    <name type="scientific">Austropuccinia psidii MF-1</name>
    <dbReference type="NCBI Taxonomy" id="1389203"/>
    <lineage>
        <taxon>Eukaryota</taxon>
        <taxon>Fungi</taxon>
        <taxon>Dikarya</taxon>
        <taxon>Basidiomycota</taxon>
        <taxon>Pucciniomycotina</taxon>
        <taxon>Pucciniomycetes</taxon>
        <taxon>Pucciniales</taxon>
        <taxon>Sphaerophragmiaceae</taxon>
        <taxon>Austropuccinia</taxon>
    </lineage>
</organism>
<sequence length="87" mass="10051">MSSIDGKEALDAFNRRMDDRQPSITQTGAKARTNGQKQQFQCEKAATNSEQEEGKKTSQGYRIPSLQQYAMENVFQMVRTMKEMRKR</sequence>
<gene>
    <name evidence="2" type="ORF">O181_040807</name>
</gene>
<name>A0A9Q3DJL4_9BASI</name>